<keyword evidence="11" id="KW-0067">ATP-binding</keyword>
<keyword evidence="17" id="KW-1185">Reference proteome</keyword>
<dbReference type="PANTHER" id="PTHR11587:SF2">
    <property type="entry name" value="ARGININOSUCCINATE SYNTHASE"/>
    <property type="match status" value="1"/>
</dbReference>
<dbReference type="InterPro" id="IPR014729">
    <property type="entry name" value="Rossmann-like_a/b/a_fold"/>
</dbReference>
<dbReference type="PANTHER" id="PTHR11587">
    <property type="entry name" value="ARGININOSUCCINATE SYNTHASE"/>
    <property type="match status" value="1"/>
</dbReference>
<dbReference type="AlphaFoldDB" id="A0AAN9VJN4"/>
<dbReference type="Proteomes" id="UP001378592">
    <property type="component" value="Unassembled WGS sequence"/>
</dbReference>
<reference evidence="16 17" key="1">
    <citation type="submission" date="2024-03" db="EMBL/GenBank/DDBJ databases">
        <title>The genome assembly and annotation of the cricket Gryllus longicercus Weissman &amp; Gray.</title>
        <authorList>
            <person name="Szrajer S."/>
            <person name="Gray D."/>
            <person name="Ylla G."/>
        </authorList>
    </citation>
    <scope>NUCLEOTIDE SEQUENCE [LARGE SCALE GENOMIC DNA]</scope>
    <source>
        <strain evidence="16">DAG 2021-001</strain>
        <tissue evidence="16">Whole body minus gut</tissue>
    </source>
</reference>
<dbReference type="GO" id="GO:0004055">
    <property type="term" value="F:argininosuccinate synthase activity"/>
    <property type="evidence" value="ECO:0007669"/>
    <property type="project" value="UniProtKB-EC"/>
</dbReference>
<dbReference type="FunFam" id="3.40.50.620:FF:000019">
    <property type="entry name" value="Argininosuccinate synthase"/>
    <property type="match status" value="1"/>
</dbReference>
<feature type="domain" description="Arginosuccinate synthase-like N-terminal" evidence="14">
    <location>
        <begin position="8"/>
        <end position="171"/>
    </location>
</feature>
<organism evidence="16 17">
    <name type="scientific">Gryllus longicercus</name>
    <dbReference type="NCBI Taxonomy" id="2509291"/>
    <lineage>
        <taxon>Eukaryota</taxon>
        <taxon>Metazoa</taxon>
        <taxon>Ecdysozoa</taxon>
        <taxon>Arthropoda</taxon>
        <taxon>Hexapoda</taxon>
        <taxon>Insecta</taxon>
        <taxon>Pterygota</taxon>
        <taxon>Neoptera</taxon>
        <taxon>Polyneoptera</taxon>
        <taxon>Orthoptera</taxon>
        <taxon>Ensifera</taxon>
        <taxon>Gryllidea</taxon>
        <taxon>Grylloidea</taxon>
        <taxon>Gryllidae</taxon>
        <taxon>Gryllinae</taxon>
        <taxon>Gryllus</taxon>
    </lineage>
</organism>
<dbReference type="FunFam" id="3.90.1260.10:FF:000003">
    <property type="entry name" value="Argininosuccinate synthase"/>
    <property type="match status" value="1"/>
</dbReference>
<comment type="subunit">
    <text evidence="3">Homotetramer.</text>
</comment>
<dbReference type="GO" id="GO:0000050">
    <property type="term" value="P:urea cycle"/>
    <property type="evidence" value="ECO:0007669"/>
    <property type="project" value="UniProtKB-KW"/>
</dbReference>
<gene>
    <name evidence="16" type="ORF">R5R35_003315</name>
</gene>
<dbReference type="CDD" id="cd01999">
    <property type="entry name" value="ASS"/>
    <property type="match status" value="1"/>
</dbReference>
<evidence type="ECO:0000256" key="8">
    <source>
        <dbReference type="ARBA" id="ARBA00022598"/>
    </source>
</evidence>
<keyword evidence="10" id="KW-0547">Nucleotide-binding</keyword>
<dbReference type="InterPro" id="IPR018223">
    <property type="entry name" value="Arginosuc_synth_CS"/>
</dbReference>
<evidence type="ECO:0000256" key="12">
    <source>
        <dbReference type="ARBA" id="ARBA00029916"/>
    </source>
</evidence>
<dbReference type="SUPFAM" id="SSF52402">
    <property type="entry name" value="Adenine nucleotide alpha hydrolases-like"/>
    <property type="match status" value="1"/>
</dbReference>
<evidence type="ECO:0000259" key="15">
    <source>
        <dbReference type="Pfam" id="PF20979"/>
    </source>
</evidence>
<evidence type="ECO:0000256" key="7">
    <source>
        <dbReference type="ARBA" id="ARBA00022571"/>
    </source>
</evidence>
<dbReference type="InterPro" id="IPR001518">
    <property type="entry name" value="Arginosuc_synth"/>
</dbReference>
<name>A0AAN9VJN4_9ORTH</name>
<feature type="domain" description="Arginosuccinate synthase C-terminal" evidence="15">
    <location>
        <begin position="180"/>
        <end position="401"/>
    </location>
</feature>
<evidence type="ECO:0000256" key="4">
    <source>
        <dbReference type="ARBA" id="ARBA00012286"/>
    </source>
</evidence>
<dbReference type="PROSITE" id="PS00564">
    <property type="entry name" value="ARGININOSUCCIN_SYN_1"/>
    <property type="match status" value="1"/>
</dbReference>
<evidence type="ECO:0000256" key="6">
    <source>
        <dbReference type="ARBA" id="ARBA00022436"/>
    </source>
</evidence>
<evidence type="ECO:0000256" key="5">
    <source>
        <dbReference type="ARBA" id="ARBA00014810"/>
    </source>
</evidence>
<dbReference type="Gene3D" id="3.40.50.620">
    <property type="entry name" value="HUPs"/>
    <property type="match status" value="1"/>
</dbReference>
<dbReference type="SUPFAM" id="SSF69864">
    <property type="entry name" value="Argininosuccinate synthetase, C-terminal domain"/>
    <property type="match status" value="1"/>
</dbReference>
<dbReference type="Pfam" id="PF20979">
    <property type="entry name" value="Arginosuc_syn_C"/>
    <property type="match status" value="1"/>
</dbReference>
<evidence type="ECO:0000256" key="13">
    <source>
        <dbReference type="ARBA" id="ARBA00049077"/>
    </source>
</evidence>
<evidence type="ECO:0000256" key="3">
    <source>
        <dbReference type="ARBA" id="ARBA00011881"/>
    </source>
</evidence>
<keyword evidence="8" id="KW-0436">Ligase</keyword>
<dbReference type="GO" id="GO:0006526">
    <property type="term" value="P:L-arginine biosynthetic process"/>
    <property type="evidence" value="ECO:0007669"/>
    <property type="project" value="UniProtKB-KW"/>
</dbReference>
<comment type="caution">
    <text evidence="16">The sequence shown here is derived from an EMBL/GenBank/DDBJ whole genome shotgun (WGS) entry which is preliminary data.</text>
</comment>
<evidence type="ECO:0000256" key="10">
    <source>
        <dbReference type="ARBA" id="ARBA00022741"/>
    </source>
</evidence>
<keyword evidence="7" id="KW-0055">Arginine biosynthesis</keyword>
<keyword evidence="9" id="KW-0028">Amino-acid biosynthesis</keyword>
<comment type="pathway">
    <text evidence="2">Nitrogen metabolism; urea cycle; (N(omega)-L-arginino)succinate from L-aspartate and L-citrulline: step 1/1.</text>
</comment>
<evidence type="ECO:0000256" key="2">
    <source>
        <dbReference type="ARBA" id="ARBA00005154"/>
    </source>
</evidence>
<dbReference type="NCBIfam" id="TIGR00032">
    <property type="entry name" value="argG"/>
    <property type="match status" value="1"/>
</dbReference>
<protein>
    <recommendedName>
        <fullName evidence="5">Argininosuccinate synthase</fullName>
        <ecNumber evidence="4">6.3.4.5</ecNumber>
    </recommendedName>
    <alternativeName>
        <fullName evidence="12">Citrulline--aspartate ligase</fullName>
    </alternativeName>
</protein>
<dbReference type="InterPro" id="IPR048268">
    <property type="entry name" value="Arginosuc_syn_C"/>
</dbReference>
<comment type="catalytic activity">
    <reaction evidence="13">
        <text>L-citrulline + L-aspartate + ATP = 2-(N(omega)-L-arginino)succinate + AMP + diphosphate + H(+)</text>
        <dbReference type="Rhea" id="RHEA:10932"/>
        <dbReference type="ChEBI" id="CHEBI:15378"/>
        <dbReference type="ChEBI" id="CHEBI:29991"/>
        <dbReference type="ChEBI" id="CHEBI:30616"/>
        <dbReference type="ChEBI" id="CHEBI:33019"/>
        <dbReference type="ChEBI" id="CHEBI:57472"/>
        <dbReference type="ChEBI" id="CHEBI:57743"/>
        <dbReference type="ChEBI" id="CHEBI:456215"/>
        <dbReference type="EC" id="6.3.4.5"/>
    </reaction>
</comment>
<accession>A0AAN9VJN4</accession>
<dbReference type="Pfam" id="PF00764">
    <property type="entry name" value="Arginosuc_synth"/>
    <property type="match status" value="1"/>
</dbReference>
<dbReference type="HAMAP" id="MF_00005">
    <property type="entry name" value="Arg_succ_synth_type1"/>
    <property type="match status" value="1"/>
</dbReference>
<sequence length="411" mass="46171">MTSQRSVVVLAYSGGLDTSCILQWLIEEGYDVIAYMANIGQEEDFEAAQKKAQKIGAKKVVIADLRREFVTDFIWPAVGSGLIYESRYLLGTSLARPCIAKGLVAIARSENAQFISHGATGKGNDQVRLELACYALFPGIKMLAPWRLPKFTKRFQGRQDLLKYAVEHGIPVPVTPKAPWSMDANIMHISYESGILEDPAEIAPSNLYQMTLDPAQAPEQPCYLQIFFKKGVPTQVVQIDTGNTVEDPLELYQLLNNLAGKHGVGRIDIVENRFIGLKSRGVYETPAGTVLHSAHLDLEAFCLDREVLRIKSYLRDRLADYVYNGFWFSPECNYVRKCLQNAQDNVTGWVKVKLFKGSVFSIARSSPQSVYNQDLVSMDKHGDFQPEDATGFIRTHAIRLQEFYRKNTNDD</sequence>
<dbReference type="InterPro" id="IPR023434">
    <property type="entry name" value="Arginosuc_synth_type_1_subfam"/>
</dbReference>
<comment type="pathway">
    <text evidence="1">Amino-acid biosynthesis; L-arginine biosynthesis; L-arginine from L-ornithine and carbamoyl phosphate: step 2/3.</text>
</comment>
<evidence type="ECO:0000256" key="11">
    <source>
        <dbReference type="ARBA" id="ARBA00022840"/>
    </source>
</evidence>
<proteinExistence type="inferred from homology"/>
<evidence type="ECO:0000256" key="1">
    <source>
        <dbReference type="ARBA" id="ARBA00004967"/>
    </source>
</evidence>
<dbReference type="Gene3D" id="3.90.1260.10">
    <property type="entry name" value="Argininosuccinate synthetase, chain A, domain 2"/>
    <property type="match status" value="1"/>
</dbReference>
<evidence type="ECO:0000259" key="14">
    <source>
        <dbReference type="Pfam" id="PF00764"/>
    </source>
</evidence>
<evidence type="ECO:0000313" key="17">
    <source>
        <dbReference type="Proteomes" id="UP001378592"/>
    </source>
</evidence>
<dbReference type="GO" id="GO:0000053">
    <property type="term" value="P:argininosuccinate metabolic process"/>
    <property type="evidence" value="ECO:0007669"/>
    <property type="project" value="TreeGrafter"/>
</dbReference>
<dbReference type="NCBIfam" id="NF001770">
    <property type="entry name" value="PRK00509.1"/>
    <property type="match status" value="1"/>
</dbReference>
<dbReference type="EC" id="6.3.4.5" evidence="4"/>
<dbReference type="GO" id="GO:0005737">
    <property type="term" value="C:cytoplasm"/>
    <property type="evidence" value="ECO:0007669"/>
    <property type="project" value="TreeGrafter"/>
</dbReference>
<evidence type="ECO:0000313" key="16">
    <source>
        <dbReference type="EMBL" id="KAK7863827.1"/>
    </source>
</evidence>
<evidence type="ECO:0000256" key="9">
    <source>
        <dbReference type="ARBA" id="ARBA00022605"/>
    </source>
</evidence>
<dbReference type="GO" id="GO:0005524">
    <property type="term" value="F:ATP binding"/>
    <property type="evidence" value="ECO:0007669"/>
    <property type="project" value="UniProtKB-KW"/>
</dbReference>
<keyword evidence="6" id="KW-0835">Urea cycle</keyword>
<dbReference type="EMBL" id="JAZDUA010000218">
    <property type="protein sequence ID" value="KAK7863827.1"/>
    <property type="molecule type" value="Genomic_DNA"/>
</dbReference>
<dbReference type="InterPro" id="IPR048267">
    <property type="entry name" value="Arginosuc_syn_N"/>
</dbReference>
<dbReference type="InterPro" id="IPR024074">
    <property type="entry name" value="AS_cat/multimer_dom_body"/>
</dbReference>